<evidence type="ECO:0000313" key="2">
    <source>
        <dbReference type="EMBL" id="RPB16633.1"/>
    </source>
</evidence>
<gene>
    <name evidence="2" type="ORF">P167DRAFT_532183</name>
</gene>
<dbReference type="InParanoid" id="A0A3N4L1E9"/>
<sequence length="76" mass="8068">MAYAMLCYAMLCYAMLCSLCSQVCGAEEGYVQGGRKVPEGVLAEIVIGVAYHQSGVPVFSTLIFRVAGCGGCIYIM</sequence>
<reference evidence="2 3" key="1">
    <citation type="journal article" date="2018" name="Nat. Ecol. Evol.">
        <title>Pezizomycetes genomes reveal the molecular basis of ectomycorrhizal truffle lifestyle.</title>
        <authorList>
            <person name="Murat C."/>
            <person name="Payen T."/>
            <person name="Noel B."/>
            <person name="Kuo A."/>
            <person name="Morin E."/>
            <person name="Chen J."/>
            <person name="Kohler A."/>
            <person name="Krizsan K."/>
            <person name="Balestrini R."/>
            <person name="Da Silva C."/>
            <person name="Montanini B."/>
            <person name="Hainaut M."/>
            <person name="Levati E."/>
            <person name="Barry K.W."/>
            <person name="Belfiori B."/>
            <person name="Cichocki N."/>
            <person name="Clum A."/>
            <person name="Dockter R.B."/>
            <person name="Fauchery L."/>
            <person name="Guy J."/>
            <person name="Iotti M."/>
            <person name="Le Tacon F."/>
            <person name="Lindquist E.A."/>
            <person name="Lipzen A."/>
            <person name="Malagnac F."/>
            <person name="Mello A."/>
            <person name="Molinier V."/>
            <person name="Miyauchi S."/>
            <person name="Poulain J."/>
            <person name="Riccioni C."/>
            <person name="Rubini A."/>
            <person name="Sitrit Y."/>
            <person name="Splivallo R."/>
            <person name="Traeger S."/>
            <person name="Wang M."/>
            <person name="Zifcakova L."/>
            <person name="Wipf D."/>
            <person name="Zambonelli A."/>
            <person name="Paolocci F."/>
            <person name="Nowrousian M."/>
            <person name="Ottonello S."/>
            <person name="Baldrian P."/>
            <person name="Spatafora J.W."/>
            <person name="Henrissat B."/>
            <person name="Nagy L.G."/>
            <person name="Aury J.M."/>
            <person name="Wincker P."/>
            <person name="Grigoriev I.V."/>
            <person name="Bonfante P."/>
            <person name="Martin F.M."/>
        </authorList>
    </citation>
    <scope>NUCLEOTIDE SEQUENCE [LARGE SCALE GENOMIC DNA]</scope>
    <source>
        <strain evidence="2 3">CCBAS932</strain>
    </source>
</reference>
<evidence type="ECO:0000313" key="3">
    <source>
        <dbReference type="Proteomes" id="UP000277580"/>
    </source>
</evidence>
<protein>
    <submittedName>
        <fullName evidence="2">Uncharacterized protein</fullName>
    </submittedName>
</protein>
<dbReference type="EMBL" id="ML119108">
    <property type="protein sequence ID" value="RPB16633.1"/>
    <property type="molecule type" value="Genomic_DNA"/>
</dbReference>
<dbReference type="AlphaFoldDB" id="A0A3N4L1E9"/>
<keyword evidence="3" id="KW-1185">Reference proteome</keyword>
<proteinExistence type="predicted"/>
<organism evidence="2 3">
    <name type="scientific">Morchella conica CCBAS932</name>
    <dbReference type="NCBI Taxonomy" id="1392247"/>
    <lineage>
        <taxon>Eukaryota</taxon>
        <taxon>Fungi</taxon>
        <taxon>Dikarya</taxon>
        <taxon>Ascomycota</taxon>
        <taxon>Pezizomycotina</taxon>
        <taxon>Pezizomycetes</taxon>
        <taxon>Pezizales</taxon>
        <taxon>Morchellaceae</taxon>
        <taxon>Morchella</taxon>
    </lineage>
</organism>
<dbReference type="Proteomes" id="UP000277580">
    <property type="component" value="Unassembled WGS sequence"/>
</dbReference>
<keyword evidence="1" id="KW-0732">Signal</keyword>
<name>A0A3N4L1E9_9PEZI</name>
<feature type="chain" id="PRO_5018084620" evidence="1">
    <location>
        <begin position="26"/>
        <end position="76"/>
    </location>
</feature>
<accession>A0A3N4L1E9</accession>
<feature type="signal peptide" evidence="1">
    <location>
        <begin position="1"/>
        <end position="25"/>
    </location>
</feature>
<evidence type="ECO:0000256" key="1">
    <source>
        <dbReference type="SAM" id="SignalP"/>
    </source>
</evidence>